<dbReference type="Pfam" id="PF07707">
    <property type="entry name" value="BACK"/>
    <property type="match status" value="1"/>
</dbReference>
<dbReference type="PROSITE" id="PS50097">
    <property type="entry name" value="BTB"/>
    <property type="match status" value="1"/>
</dbReference>
<evidence type="ECO:0000313" key="3">
    <source>
        <dbReference type="Proteomes" id="UP000198287"/>
    </source>
</evidence>
<dbReference type="GO" id="GO:0005829">
    <property type="term" value="C:cytosol"/>
    <property type="evidence" value="ECO:0007669"/>
    <property type="project" value="TreeGrafter"/>
</dbReference>
<dbReference type="SMART" id="SM00875">
    <property type="entry name" value="BACK"/>
    <property type="match status" value="1"/>
</dbReference>
<evidence type="ECO:0000259" key="1">
    <source>
        <dbReference type="PROSITE" id="PS50097"/>
    </source>
</evidence>
<organism evidence="2 3">
    <name type="scientific">Folsomia candida</name>
    <name type="common">Springtail</name>
    <dbReference type="NCBI Taxonomy" id="158441"/>
    <lineage>
        <taxon>Eukaryota</taxon>
        <taxon>Metazoa</taxon>
        <taxon>Ecdysozoa</taxon>
        <taxon>Arthropoda</taxon>
        <taxon>Hexapoda</taxon>
        <taxon>Collembola</taxon>
        <taxon>Entomobryomorpha</taxon>
        <taxon>Isotomoidea</taxon>
        <taxon>Isotomidae</taxon>
        <taxon>Proisotominae</taxon>
        <taxon>Folsomia</taxon>
    </lineage>
</organism>
<dbReference type="InterPro" id="IPR000210">
    <property type="entry name" value="BTB/POZ_dom"/>
</dbReference>
<dbReference type="GO" id="GO:0022008">
    <property type="term" value="P:neurogenesis"/>
    <property type="evidence" value="ECO:0007669"/>
    <property type="project" value="TreeGrafter"/>
</dbReference>
<reference evidence="2 3" key="1">
    <citation type="submission" date="2015-12" db="EMBL/GenBank/DDBJ databases">
        <title>The genome of Folsomia candida.</title>
        <authorList>
            <person name="Faddeeva A."/>
            <person name="Derks M.F."/>
            <person name="Anvar Y."/>
            <person name="Smit S."/>
            <person name="Van Straalen N."/>
            <person name="Roelofs D."/>
        </authorList>
    </citation>
    <scope>NUCLEOTIDE SEQUENCE [LARGE SCALE GENOMIC DNA]</scope>
    <source>
        <strain evidence="2 3">VU population</strain>
        <tissue evidence="2">Whole body</tissue>
    </source>
</reference>
<gene>
    <name evidence="2" type="ORF">Fcan01_06711</name>
</gene>
<keyword evidence="3" id="KW-1185">Reference proteome</keyword>
<dbReference type="EMBL" id="LNIX01000003">
    <property type="protein sequence ID" value="OXA56941.1"/>
    <property type="molecule type" value="Genomic_DNA"/>
</dbReference>
<sequence length="411" mass="46973">MTETAKNWRHAMVNPSDRLHYLLTNQLHTDVTFSLPPIPGEEDRRVFHAHKLVLIAASPVFETMFTGPLKEDVVKVEDVGSEAWWILLEYVYTGVLPSGTTTIHTAVELMYAAEKYDLPDLSQKCSELLKSDLTKDNAITIFQAAQLLGDKELETRAEGWVLRNFHKLLEMDTNPTDFVNMTEKNLQHFLSKDELDVLELDLFRGVVKWSEHQVQLQSGTAESKSKCLQSLLPLLRFPLISAEEFSLHIVPSEVLPLEQSVLILQHLSCSKDKRTNLPPLPYSFKPRRSTSKTYCAHFAVRLTDMTYPYVSHILYYDSFEVDTPLQITHLGFPAPDLDDATYDVAIQIMVQSTNTLIYRTNQSVVCKRRQVMRVVFNDETCQVRIEPGILYKVVYKLKGPDTFYGNILNSS</sequence>
<dbReference type="PANTHER" id="PTHR45774">
    <property type="entry name" value="BTB/POZ DOMAIN-CONTAINING"/>
    <property type="match status" value="1"/>
</dbReference>
<dbReference type="SUPFAM" id="SSF54695">
    <property type="entry name" value="POZ domain"/>
    <property type="match status" value="1"/>
</dbReference>
<comment type="caution">
    <text evidence="2">The sequence shown here is derived from an EMBL/GenBank/DDBJ whole genome shotgun (WGS) entry which is preliminary data.</text>
</comment>
<dbReference type="SMART" id="SM00225">
    <property type="entry name" value="BTB"/>
    <property type="match status" value="1"/>
</dbReference>
<dbReference type="Proteomes" id="UP000198287">
    <property type="component" value="Unassembled WGS sequence"/>
</dbReference>
<dbReference type="Gene3D" id="3.30.710.10">
    <property type="entry name" value="Potassium Channel Kv1.1, Chain A"/>
    <property type="match status" value="1"/>
</dbReference>
<dbReference type="Pfam" id="PF00651">
    <property type="entry name" value="BTB"/>
    <property type="match status" value="1"/>
</dbReference>
<dbReference type="Gene3D" id="1.25.40.420">
    <property type="match status" value="1"/>
</dbReference>
<dbReference type="PANTHER" id="PTHR45774:SF3">
    <property type="entry name" value="BTB (POZ) DOMAIN-CONTAINING 2B-RELATED"/>
    <property type="match status" value="1"/>
</dbReference>
<name>A0A226EJK7_FOLCA</name>
<dbReference type="InterPro" id="IPR011333">
    <property type="entry name" value="SKP1/BTB/POZ_sf"/>
</dbReference>
<protein>
    <submittedName>
        <fullName evidence="2">BTB/POZ domain-containing protein 2</fullName>
    </submittedName>
</protein>
<evidence type="ECO:0000313" key="2">
    <source>
        <dbReference type="EMBL" id="OXA56941.1"/>
    </source>
</evidence>
<accession>A0A226EJK7</accession>
<dbReference type="OrthoDB" id="45365at2759"/>
<feature type="domain" description="BTB" evidence="1">
    <location>
        <begin position="29"/>
        <end position="100"/>
    </location>
</feature>
<dbReference type="AlphaFoldDB" id="A0A226EJK7"/>
<dbReference type="InterPro" id="IPR011705">
    <property type="entry name" value="BACK"/>
</dbReference>
<proteinExistence type="predicted"/>
<dbReference type="OMA" id="WWILLEY"/>